<dbReference type="Gene3D" id="3.40.50.300">
    <property type="entry name" value="P-loop containing nucleotide triphosphate hydrolases"/>
    <property type="match status" value="1"/>
</dbReference>
<dbReference type="HOGENOM" id="CLU_000315_33_4_11"/>
<evidence type="ECO:0008006" key="6">
    <source>
        <dbReference type="Google" id="ProtNLM"/>
    </source>
</evidence>
<dbReference type="PANTHER" id="PTHR45766">
    <property type="entry name" value="DNA ANNEALING HELICASE AND ENDONUCLEASE ZRANB3 FAMILY MEMBER"/>
    <property type="match status" value="1"/>
</dbReference>
<dbReference type="PANTHER" id="PTHR45766:SF6">
    <property type="entry name" value="SWI_SNF-RELATED MATRIX-ASSOCIATED ACTIN-DEPENDENT REGULATOR OF CHROMATIN SUBFAMILY A-LIKE PROTEIN 1"/>
    <property type="match status" value="1"/>
</dbReference>
<dbReference type="AlphaFoldDB" id="S2WYU6"/>
<dbReference type="InterPro" id="IPR014001">
    <property type="entry name" value="Helicase_ATP-bd"/>
</dbReference>
<evidence type="ECO:0000313" key="4">
    <source>
        <dbReference type="EMBL" id="EPD32919.1"/>
    </source>
</evidence>
<dbReference type="CDD" id="cd18793">
    <property type="entry name" value="SF2_C_SNF"/>
    <property type="match status" value="1"/>
</dbReference>
<dbReference type="InterPro" id="IPR000330">
    <property type="entry name" value="SNF2_N"/>
</dbReference>
<keyword evidence="1" id="KW-0378">Hydrolase</keyword>
<dbReference type="PROSITE" id="PS51194">
    <property type="entry name" value="HELICASE_CTER"/>
    <property type="match status" value="1"/>
</dbReference>
<feature type="domain" description="Helicase C-terminal" evidence="3">
    <location>
        <begin position="492"/>
        <end position="636"/>
    </location>
</feature>
<dbReference type="SUPFAM" id="SSF52540">
    <property type="entry name" value="P-loop containing nucleoside triphosphate hydrolases"/>
    <property type="match status" value="2"/>
</dbReference>
<dbReference type="OrthoDB" id="9760715at2"/>
<evidence type="ECO:0000259" key="3">
    <source>
        <dbReference type="PROSITE" id="PS51194"/>
    </source>
</evidence>
<dbReference type="Pfam" id="PF00176">
    <property type="entry name" value="SNF2-rel_dom"/>
    <property type="match status" value="1"/>
</dbReference>
<dbReference type="SMART" id="SM00490">
    <property type="entry name" value="HELICc"/>
    <property type="match status" value="1"/>
</dbReference>
<evidence type="ECO:0000256" key="1">
    <source>
        <dbReference type="ARBA" id="ARBA00022801"/>
    </source>
</evidence>
<dbReference type="Proteomes" id="UP000014417">
    <property type="component" value="Unassembled WGS sequence"/>
</dbReference>
<dbReference type="EMBL" id="AGZR01000006">
    <property type="protein sequence ID" value="EPD32919.1"/>
    <property type="molecule type" value="Genomic_DNA"/>
</dbReference>
<dbReference type="GO" id="GO:0031297">
    <property type="term" value="P:replication fork processing"/>
    <property type="evidence" value="ECO:0007669"/>
    <property type="project" value="TreeGrafter"/>
</dbReference>
<organism evidence="4 5">
    <name type="scientific">Propionimicrobium lymphophilum ACS-093-V-SCH5</name>
    <dbReference type="NCBI Taxonomy" id="883161"/>
    <lineage>
        <taxon>Bacteria</taxon>
        <taxon>Bacillati</taxon>
        <taxon>Actinomycetota</taxon>
        <taxon>Actinomycetes</taxon>
        <taxon>Propionibacteriales</taxon>
        <taxon>Propionibacteriaceae</taxon>
        <taxon>Propionimicrobium</taxon>
    </lineage>
</organism>
<sequence length="665" mass="72136">MSRLEFNADRLHPTVRLWFGYSPKRLELVKALPGRKWSPADKCWIVDATGALPPSELAGHLLIDDEPDTLDLDDFWLPLAKAVPDSASGLLYPRLAGKDNAQLLLGGVGAWNEAMGAFVAPLASFADFDSECVQWDCDTRARAIEAAKHAPKDHKIDAHLDHAAGNLAVATGVDDGVDEASEAELVAKVGDLPEWWKIDLYPYQRYGALAGAAGRNLICDQPGLGKTFQGLAAAAICGLKRVVVVCPPVTTTHWARSVAASGWPGEVTVWVAGRKTRPLEGDGVLVVPDSLLAARPALLGQILAWKADGVIYDEAHRAKNPTSKRFGAVHGLVAGLPGVRVWCLSGTPLFASPYELLSLLDITGDTRRVFGSRQKFLDKYCYQNFFKAWVPRKKSLPGLKEILDSRVWVRRHKADVLSELPDKQFFDRLVDVDLAQYRAAHKEVAERVQTWLDNHCDAGLVDVEVWASGNIGLTSPLRRAAGLSKVKVAADYIKEWIDDDSNGPLVVWCWHHEVIDGLVEAIGSDRCGVVDGRTPDHVRDEVVDDFQAGRLPVFIGQISAAGVGLTLTAAADALFVESDWTPGLVEQACDRIHRIGAKTSVVSYTFLVARGTLDERMAKVIERKASTVGKLLGDGVGPTGDGVGAVSPAEIIVEIAKDILHKSKK</sequence>
<dbReference type="GO" id="GO:0005524">
    <property type="term" value="F:ATP binding"/>
    <property type="evidence" value="ECO:0007669"/>
    <property type="project" value="InterPro"/>
</dbReference>
<comment type="caution">
    <text evidence="4">The sequence shown here is derived from an EMBL/GenBank/DDBJ whole genome shotgun (WGS) entry which is preliminary data.</text>
</comment>
<dbReference type="STRING" id="883161.HMPREF9306_01227"/>
<gene>
    <name evidence="4" type="ORF">HMPREF9306_01227</name>
</gene>
<dbReference type="InterPro" id="IPR001650">
    <property type="entry name" value="Helicase_C-like"/>
</dbReference>
<dbReference type="SMART" id="SM00487">
    <property type="entry name" value="DEXDc"/>
    <property type="match status" value="1"/>
</dbReference>
<evidence type="ECO:0000259" key="2">
    <source>
        <dbReference type="PROSITE" id="PS51192"/>
    </source>
</evidence>
<accession>S2WYU6</accession>
<dbReference type="PATRIC" id="fig|883161.3.peg.1219"/>
<dbReference type="InterPro" id="IPR038718">
    <property type="entry name" value="SNF2-like_sf"/>
</dbReference>
<dbReference type="Gene3D" id="3.40.50.10810">
    <property type="entry name" value="Tandem AAA-ATPase domain"/>
    <property type="match status" value="1"/>
</dbReference>
<dbReference type="Pfam" id="PF00271">
    <property type="entry name" value="Helicase_C"/>
    <property type="match status" value="1"/>
</dbReference>
<protein>
    <recommendedName>
        <fullName evidence="6">Helicase ATP-binding domain-containing protein</fullName>
    </recommendedName>
</protein>
<dbReference type="PROSITE" id="PS51192">
    <property type="entry name" value="HELICASE_ATP_BIND_1"/>
    <property type="match status" value="1"/>
</dbReference>
<dbReference type="RefSeq" id="WP_016456057.1">
    <property type="nucleotide sequence ID" value="NZ_KE150269.1"/>
</dbReference>
<proteinExistence type="predicted"/>
<dbReference type="GO" id="GO:0016787">
    <property type="term" value="F:hydrolase activity"/>
    <property type="evidence" value="ECO:0007669"/>
    <property type="project" value="UniProtKB-KW"/>
</dbReference>
<reference evidence="4 5" key="1">
    <citation type="submission" date="2013-04" db="EMBL/GenBank/DDBJ databases">
        <title>The Genome Sequence of Propionimicrobium lymphophilum ACS-093-V-SCH5.</title>
        <authorList>
            <consortium name="The Broad Institute Genomics Platform"/>
            <person name="Earl A."/>
            <person name="Ward D."/>
            <person name="Feldgarden M."/>
            <person name="Gevers D."/>
            <person name="Saerens B."/>
            <person name="Vaneechoutte M."/>
            <person name="Walker B."/>
            <person name="Young S."/>
            <person name="Zeng Q."/>
            <person name="Gargeya S."/>
            <person name="Fitzgerald M."/>
            <person name="Haas B."/>
            <person name="Abouelleil A."/>
            <person name="Allen A.W."/>
            <person name="Alvarado L."/>
            <person name="Arachchi H.M."/>
            <person name="Berlin A.M."/>
            <person name="Chapman S.B."/>
            <person name="Gainer-Dewar J."/>
            <person name="Goldberg J."/>
            <person name="Griggs A."/>
            <person name="Gujja S."/>
            <person name="Hansen M."/>
            <person name="Howarth C."/>
            <person name="Imamovic A."/>
            <person name="Ireland A."/>
            <person name="Larimer J."/>
            <person name="McCowan C."/>
            <person name="Murphy C."/>
            <person name="Pearson M."/>
            <person name="Poon T.W."/>
            <person name="Priest M."/>
            <person name="Roberts A."/>
            <person name="Saif S."/>
            <person name="Shea T."/>
            <person name="Sisk P."/>
            <person name="Sykes S."/>
            <person name="Wortman J."/>
            <person name="Nusbaum C."/>
            <person name="Birren B."/>
        </authorList>
    </citation>
    <scope>NUCLEOTIDE SEQUENCE [LARGE SCALE GENOMIC DNA]</scope>
    <source>
        <strain evidence="4 5">ACS-093-V-SCH5</strain>
    </source>
</reference>
<dbReference type="InterPro" id="IPR049730">
    <property type="entry name" value="SNF2/RAD54-like_C"/>
</dbReference>
<dbReference type="InterPro" id="IPR027417">
    <property type="entry name" value="P-loop_NTPase"/>
</dbReference>
<name>S2WYU6_9ACTN</name>
<evidence type="ECO:0000313" key="5">
    <source>
        <dbReference type="Proteomes" id="UP000014417"/>
    </source>
</evidence>
<keyword evidence="5" id="KW-1185">Reference proteome</keyword>
<dbReference type="GO" id="GO:0006281">
    <property type="term" value="P:DNA repair"/>
    <property type="evidence" value="ECO:0007669"/>
    <property type="project" value="TreeGrafter"/>
</dbReference>
<feature type="domain" description="Helicase ATP-binding" evidence="2">
    <location>
        <begin position="207"/>
        <end position="366"/>
    </location>
</feature>